<name>A0ACC1DAI2_9NEOP</name>
<comment type="caution">
    <text evidence="1">The sequence shown here is derived from an EMBL/GenBank/DDBJ whole genome shotgun (WGS) entry which is preliminary data.</text>
</comment>
<dbReference type="EMBL" id="CM034391">
    <property type="protein sequence ID" value="KAJ0180850.1"/>
    <property type="molecule type" value="Genomic_DNA"/>
</dbReference>
<evidence type="ECO:0000313" key="1">
    <source>
        <dbReference type="EMBL" id="KAJ0180850.1"/>
    </source>
</evidence>
<accession>A0ACC1DAI2</accession>
<keyword evidence="2" id="KW-1185">Reference proteome</keyword>
<gene>
    <name evidence="1" type="ORF">K1T71_002935</name>
</gene>
<protein>
    <submittedName>
        <fullName evidence="1">Uncharacterized protein</fullName>
    </submittedName>
</protein>
<reference evidence="1 2" key="1">
    <citation type="journal article" date="2021" name="Front. Genet.">
        <title>Chromosome-Level Genome Assembly Reveals Significant Gene Expansion in the Toll and IMD Signaling Pathways of Dendrolimus kikuchii.</title>
        <authorList>
            <person name="Zhou J."/>
            <person name="Wu P."/>
            <person name="Xiong Z."/>
            <person name="Liu N."/>
            <person name="Zhao N."/>
            <person name="Ji M."/>
            <person name="Qiu Y."/>
            <person name="Yang B."/>
        </authorList>
    </citation>
    <scope>NUCLEOTIDE SEQUENCE [LARGE SCALE GENOMIC DNA]</scope>
    <source>
        <strain evidence="1">Ann1</strain>
    </source>
</reference>
<evidence type="ECO:0000313" key="2">
    <source>
        <dbReference type="Proteomes" id="UP000824533"/>
    </source>
</evidence>
<dbReference type="Proteomes" id="UP000824533">
    <property type="component" value="Linkage Group LG05"/>
</dbReference>
<organism evidence="1 2">
    <name type="scientific">Dendrolimus kikuchii</name>
    <dbReference type="NCBI Taxonomy" id="765133"/>
    <lineage>
        <taxon>Eukaryota</taxon>
        <taxon>Metazoa</taxon>
        <taxon>Ecdysozoa</taxon>
        <taxon>Arthropoda</taxon>
        <taxon>Hexapoda</taxon>
        <taxon>Insecta</taxon>
        <taxon>Pterygota</taxon>
        <taxon>Neoptera</taxon>
        <taxon>Endopterygota</taxon>
        <taxon>Lepidoptera</taxon>
        <taxon>Glossata</taxon>
        <taxon>Ditrysia</taxon>
        <taxon>Bombycoidea</taxon>
        <taxon>Lasiocampidae</taxon>
        <taxon>Dendrolimus</taxon>
    </lineage>
</organism>
<proteinExistence type="predicted"/>
<sequence>MSASSDSEPEFNNELSRLGDCEVCGSSKAVYTCPKCEVKTCCLSCVRIHKKELECDGVRDRTKFIRMKDFTDTDLLSDYRLLEECARFVWGVKRDEKKKYTRIDKDLPVHLFKLKIAARQRGIALQFLAQNFTRHAINTTRYNYKSNIINWRVEWIFPNVQAEPLKFVDEKCPEHTRLSELLDKYINSETPPFEGSKALTFYRSVGFSGIKVLLRAEKIKEAAKKFFELDATESLAENLSGKCIVEFPIIFIVLKDHAYNFEIVAPEDEFDFDKKDKVIHENNEIKNIDKEQSKNSQADTVLENQSDQSSQNKHRKRPRQLLTEKIAKQKKMEIEKEIKEERKKRPKNLLFTTGYSSEESLLGESSENEDN</sequence>